<comment type="caution">
    <text evidence="2">The sequence shown here is derived from an EMBL/GenBank/DDBJ whole genome shotgun (WGS) entry which is preliminary data.</text>
</comment>
<name>A0A9N8JYB9_9PEZI</name>
<proteinExistence type="predicted"/>
<organism evidence="2 3">
    <name type="scientific">Aureobasidium mustum</name>
    <dbReference type="NCBI Taxonomy" id="2773714"/>
    <lineage>
        <taxon>Eukaryota</taxon>
        <taxon>Fungi</taxon>
        <taxon>Dikarya</taxon>
        <taxon>Ascomycota</taxon>
        <taxon>Pezizomycotina</taxon>
        <taxon>Dothideomycetes</taxon>
        <taxon>Dothideomycetidae</taxon>
        <taxon>Dothideales</taxon>
        <taxon>Saccotheciaceae</taxon>
        <taxon>Aureobasidium</taxon>
    </lineage>
</organism>
<keyword evidence="3" id="KW-1185">Reference proteome</keyword>
<accession>A0A9N8JYB9</accession>
<dbReference type="EMBL" id="CAIJEO010000006">
    <property type="protein sequence ID" value="CAD0095258.1"/>
    <property type="molecule type" value="Genomic_DNA"/>
</dbReference>
<dbReference type="OrthoDB" id="2441642at2759"/>
<evidence type="ECO:0000256" key="1">
    <source>
        <dbReference type="SAM" id="MobiDB-lite"/>
    </source>
</evidence>
<dbReference type="AlphaFoldDB" id="A0A9N8JYB9"/>
<reference evidence="2" key="1">
    <citation type="submission" date="2020-06" db="EMBL/GenBank/DDBJ databases">
        <authorList>
            <person name="Onetto C."/>
        </authorList>
    </citation>
    <scope>NUCLEOTIDE SEQUENCE</scope>
</reference>
<sequence length="145" mass="16426">MPHEIKMNLQELTARSAKEGLLCPAEQTGSRPDHLSWILAEAKRRTLYAVCMFDDVVNTLSNMPCVLGNELGILPMTCSKMLWLACSSQDNGKYLQPQYTGVEDIDRQADAQDSVVRKEDEVKVHEREDVTVKEEQRGDHKPQQP</sequence>
<evidence type="ECO:0000313" key="2">
    <source>
        <dbReference type="EMBL" id="CAD0095258.1"/>
    </source>
</evidence>
<feature type="region of interest" description="Disordered" evidence="1">
    <location>
        <begin position="105"/>
        <end position="145"/>
    </location>
</feature>
<evidence type="ECO:0000313" key="3">
    <source>
        <dbReference type="Proteomes" id="UP000714618"/>
    </source>
</evidence>
<dbReference type="Proteomes" id="UP000714618">
    <property type="component" value="Unassembled WGS sequence"/>
</dbReference>
<protein>
    <submittedName>
        <fullName evidence="2">Uncharacterized protein</fullName>
    </submittedName>
</protein>
<gene>
    <name evidence="2" type="ORF">AWRI4233_LOCUS5109</name>
</gene>